<evidence type="ECO:0000259" key="6">
    <source>
        <dbReference type="Pfam" id="PF14905"/>
    </source>
</evidence>
<feature type="domain" description="Outer membrane protein beta-barrel" evidence="6">
    <location>
        <begin position="576"/>
        <end position="888"/>
    </location>
</feature>
<proteinExistence type="predicted"/>
<dbReference type="GO" id="GO:0009279">
    <property type="term" value="C:cell outer membrane"/>
    <property type="evidence" value="ECO:0007669"/>
    <property type="project" value="UniProtKB-SubCell"/>
</dbReference>
<keyword evidence="8" id="KW-1185">Reference proteome</keyword>
<keyword evidence="2" id="KW-0472">Membrane</keyword>
<feature type="chain" id="PRO_5035318826" evidence="4">
    <location>
        <begin position="21"/>
        <end position="940"/>
    </location>
</feature>
<keyword evidence="3" id="KW-0998">Cell outer membrane</keyword>
<dbReference type="InterPro" id="IPR013784">
    <property type="entry name" value="Carb-bd-like_fold"/>
</dbReference>
<protein>
    <submittedName>
        <fullName evidence="7">TonB-dependent receptor</fullName>
    </submittedName>
</protein>
<dbReference type="PANTHER" id="PTHR40980">
    <property type="entry name" value="PLUG DOMAIN-CONTAINING PROTEIN"/>
    <property type="match status" value="1"/>
</dbReference>
<organism evidence="7 8">
    <name type="scientific">Puia dinghuensis</name>
    <dbReference type="NCBI Taxonomy" id="1792502"/>
    <lineage>
        <taxon>Bacteria</taxon>
        <taxon>Pseudomonadati</taxon>
        <taxon>Bacteroidota</taxon>
        <taxon>Chitinophagia</taxon>
        <taxon>Chitinophagales</taxon>
        <taxon>Chitinophagaceae</taxon>
        <taxon>Puia</taxon>
    </lineage>
</organism>
<dbReference type="AlphaFoldDB" id="A0A8J2UHE1"/>
<dbReference type="Pfam" id="PF14905">
    <property type="entry name" value="OMP_b-brl_3"/>
    <property type="match status" value="1"/>
</dbReference>
<name>A0A8J2UHE1_9BACT</name>
<comment type="caution">
    <text evidence="7">The sequence shown here is derived from an EMBL/GenBank/DDBJ whole genome shotgun (WGS) entry which is preliminary data.</text>
</comment>
<evidence type="ECO:0000256" key="2">
    <source>
        <dbReference type="ARBA" id="ARBA00023136"/>
    </source>
</evidence>
<dbReference type="GO" id="GO:0030246">
    <property type="term" value="F:carbohydrate binding"/>
    <property type="evidence" value="ECO:0007669"/>
    <property type="project" value="InterPro"/>
</dbReference>
<dbReference type="InterPro" id="IPR037066">
    <property type="entry name" value="Plug_dom_sf"/>
</dbReference>
<dbReference type="Gene3D" id="2.60.40.1120">
    <property type="entry name" value="Carboxypeptidase-like, regulatory domain"/>
    <property type="match status" value="1"/>
</dbReference>
<dbReference type="InterPro" id="IPR036942">
    <property type="entry name" value="Beta-barrel_TonB_sf"/>
</dbReference>
<evidence type="ECO:0000256" key="3">
    <source>
        <dbReference type="ARBA" id="ARBA00023237"/>
    </source>
</evidence>
<dbReference type="SUPFAM" id="SSF56935">
    <property type="entry name" value="Porins"/>
    <property type="match status" value="1"/>
</dbReference>
<sequence>MIKRTLLSFVAICLAFISQAGTIKGKIRDSKTGEPMTGATVTLANTRYWTTVQLDGTFTFRHVPAGKYQLTASAVGYQRSTPVEVVLSSDNDEKDLALSLSVSTTTLEEVQISAASGGSDNTARRIEQRSDMVQNILSARTIEISPDITVANALQRVSGVVIQRDNTGDGRYAIIRGMDQRYNNTLVNGIKIPSPDDKYRFVPMNIFPAEMLERLEVIKALTPNMEGDAIGGTMNLVMKNAPDKFIFSANGSLGYSTIFNDNPFVAFPHAGINKQSPAEIHGNDYGAAVSDFTTNNLKFYNRATPINNTLGFTIGDRFLDKKLGIILSASYQDLYKGAVSERLVPDAQPLPSPDPNTLNPSDSYVRTYSTRTNRIGLQNKIDYLFNDRNRISLFNLYLHQDQFETRYTPDSSSAGLNSTATQTLVKPEYRSRWQIQDIYNATLQGNHQLSNKVRVDWSGVYSIAKQQIPDMASYTWDQVVYREASGKTDSIRNTIPQGTSNAVTHRWQHNKDQDWAGYGNVEYKPSLFQREFAFQLGGLYRYKTRDSYNNDYALQAVNGGAPYSGLDGEELYFQATGQNKGSYTAINAQSYTAHEKVAAGYIMTRFLLVPKFQVLGGVRVENTQDDYTTVLPKTSTIGASGTIHYTDVLPSVHLKYSLQSNQNLRLSYFKSISRPGFGDLVPITDNSNEEFTFLGNPYLKHVRADNLDLRYELFPGLADQFLVGAFYKHLTNPIEYYVTNVNGPSSLYLRPQNTNEATNYGAEIVFTKYWGVFGISANYTYTHSEVTTTKRLYGLVSGSIQTQNINQSRPLQGQADHVGNFSLLLKDPRWGLDAQLALAYTGTRIVQVSPYYGLDIWGKPIAQLDLSVEKRLYRRLVFFAKINNLTNSPNKEYIKFPYTKVNANLPSGYTIPFQDGGSNYTVAQKDIYKISYLGGLRYKF</sequence>
<dbReference type="Gene3D" id="2.170.130.10">
    <property type="entry name" value="TonB-dependent receptor, plug domain"/>
    <property type="match status" value="1"/>
</dbReference>
<dbReference type="Proteomes" id="UP000607559">
    <property type="component" value="Unassembled WGS sequence"/>
</dbReference>
<evidence type="ECO:0000313" key="8">
    <source>
        <dbReference type="Proteomes" id="UP000607559"/>
    </source>
</evidence>
<evidence type="ECO:0000259" key="5">
    <source>
        <dbReference type="Pfam" id="PF07715"/>
    </source>
</evidence>
<dbReference type="EMBL" id="BMJC01000005">
    <property type="protein sequence ID" value="GGB15759.1"/>
    <property type="molecule type" value="Genomic_DNA"/>
</dbReference>
<dbReference type="InterPro" id="IPR041700">
    <property type="entry name" value="OMP_b-brl_3"/>
</dbReference>
<dbReference type="PANTHER" id="PTHR40980:SF4">
    <property type="entry name" value="TONB-DEPENDENT RECEPTOR-LIKE BETA-BARREL DOMAIN-CONTAINING PROTEIN"/>
    <property type="match status" value="1"/>
</dbReference>
<evidence type="ECO:0000256" key="1">
    <source>
        <dbReference type="ARBA" id="ARBA00004442"/>
    </source>
</evidence>
<gene>
    <name evidence="7" type="ORF">GCM10011511_44490</name>
</gene>
<keyword evidence="7" id="KW-0675">Receptor</keyword>
<feature type="signal peptide" evidence="4">
    <location>
        <begin position="1"/>
        <end position="20"/>
    </location>
</feature>
<dbReference type="Gene3D" id="2.40.170.20">
    <property type="entry name" value="TonB-dependent receptor, beta-barrel domain"/>
    <property type="match status" value="1"/>
</dbReference>
<dbReference type="SUPFAM" id="SSF49452">
    <property type="entry name" value="Starch-binding domain-like"/>
    <property type="match status" value="1"/>
</dbReference>
<dbReference type="InterPro" id="IPR012910">
    <property type="entry name" value="Plug_dom"/>
</dbReference>
<feature type="domain" description="TonB-dependent receptor plug" evidence="5">
    <location>
        <begin position="135"/>
        <end position="233"/>
    </location>
</feature>
<evidence type="ECO:0000256" key="4">
    <source>
        <dbReference type="SAM" id="SignalP"/>
    </source>
</evidence>
<dbReference type="Pfam" id="PF07715">
    <property type="entry name" value="Plug"/>
    <property type="match status" value="1"/>
</dbReference>
<reference evidence="7" key="2">
    <citation type="submission" date="2020-09" db="EMBL/GenBank/DDBJ databases">
        <authorList>
            <person name="Sun Q."/>
            <person name="Zhou Y."/>
        </authorList>
    </citation>
    <scope>NUCLEOTIDE SEQUENCE</scope>
    <source>
        <strain evidence="7">CGMCC 1.15448</strain>
    </source>
</reference>
<evidence type="ECO:0000313" key="7">
    <source>
        <dbReference type="EMBL" id="GGB15759.1"/>
    </source>
</evidence>
<keyword evidence="4" id="KW-0732">Signal</keyword>
<reference evidence="7" key="1">
    <citation type="journal article" date="2014" name="Int. J. Syst. Evol. Microbiol.">
        <title>Complete genome sequence of Corynebacterium casei LMG S-19264T (=DSM 44701T), isolated from a smear-ripened cheese.</title>
        <authorList>
            <consortium name="US DOE Joint Genome Institute (JGI-PGF)"/>
            <person name="Walter F."/>
            <person name="Albersmeier A."/>
            <person name="Kalinowski J."/>
            <person name="Ruckert C."/>
        </authorList>
    </citation>
    <scope>NUCLEOTIDE SEQUENCE</scope>
    <source>
        <strain evidence="7">CGMCC 1.15448</strain>
    </source>
</reference>
<dbReference type="Pfam" id="PF13620">
    <property type="entry name" value="CarboxypepD_reg"/>
    <property type="match status" value="1"/>
</dbReference>
<accession>A0A8J2UHE1</accession>
<comment type="subcellular location">
    <subcellularLocation>
        <location evidence="1">Cell outer membrane</location>
    </subcellularLocation>
</comment>